<keyword evidence="2" id="KW-0479">Metal-binding</keyword>
<dbReference type="Pfam" id="PF02754">
    <property type="entry name" value="CCG"/>
    <property type="match status" value="1"/>
</dbReference>
<feature type="domain" description="Cysteine-rich" evidence="6">
    <location>
        <begin position="298"/>
        <end position="386"/>
    </location>
</feature>
<dbReference type="GO" id="GO:0046872">
    <property type="term" value="F:metal ion binding"/>
    <property type="evidence" value="ECO:0007669"/>
    <property type="project" value="UniProtKB-KW"/>
</dbReference>
<name>A0A7C2ZPM1_9CREN</name>
<evidence type="ECO:0000313" key="7">
    <source>
        <dbReference type="EMBL" id="HEW53298.1"/>
    </source>
</evidence>
<dbReference type="EMBL" id="DSGT01000009">
    <property type="protein sequence ID" value="HEW53298.1"/>
    <property type="molecule type" value="Genomic_DNA"/>
</dbReference>
<comment type="caution">
    <text evidence="7">The sequence shown here is derived from an EMBL/GenBank/DDBJ whole genome shotgun (WGS) entry which is preliminary data.</text>
</comment>
<protein>
    <submittedName>
        <fullName evidence="7">(Fe-S)-binding protein</fullName>
    </submittedName>
</protein>
<dbReference type="GO" id="GO:0005886">
    <property type="term" value="C:plasma membrane"/>
    <property type="evidence" value="ECO:0007669"/>
    <property type="project" value="TreeGrafter"/>
</dbReference>
<keyword evidence="1" id="KW-0004">4Fe-4S</keyword>
<dbReference type="PANTHER" id="PTHR43255">
    <property type="entry name" value="IRON-SULFUR-BINDING OXIDOREDUCTASE FADF-RELATED-RELATED"/>
    <property type="match status" value="1"/>
</dbReference>
<proteinExistence type="predicted"/>
<dbReference type="InterPro" id="IPR051460">
    <property type="entry name" value="HdrC_iron-sulfur_subunit"/>
</dbReference>
<organism evidence="7">
    <name type="scientific">Ignisphaera aggregans</name>
    <dbReference type="NCBI Taxonomy" id="334771"/>
    <lineage>
        <taxon>Archaea</taxon>
        <taxon>Thermoproteota</taxon>
        <taxon>Thermoprotei</taxon>
        <taxon>Desulfurococcales</taxon>
        <taxon>Desulfurococcaceae</taxon>
        <taxon>Ignisphaera</taxon>
    </lineage>
</organism>
<keyword evidence="5" id="KW-0411">Iron-sulfur</keyword>
<evidence type="ECO:0000256" key="5">
    <source>
        <dbReference type="ARBA" id="ARBA00023014"/>
    </source>
</evidence>
<dbReference type="GO" id="GO:0016491">
    <property type="term" value="F:oxidoreductase activity"/>
    <property type="evidence" value="ECO:0007669"/>
    <property type="project" value="UniProtKB-KW"/>
</dbReference>
<evidence type="ECO:0000256" key="4">
    <source>
        <dbReference type="ARBA" id="ARBA00023004"/>
    </source>
</evidence>
<evidence type="ECO:0000256" key="2">
    <source>
        <dbReference type="ARBA" id="ARBA00022723"/>
    </source>
</evidence>
<dbReference type="InterPro" id="IPR004017">
    <property type="entry name" value="Cys_rich_dom"/>
</dbReference>
<accession>A0A7C2ZPM1</accession>
<evidence type="ECO:0000259" key="6">
    <source>
        <dbReference type="Pfam" id="PF02754"/>
    </source>
</evidence>
<keyword evidence="3" id="KW-0560">Oxidoreductase</keyword>
<dbReference type="AlphaFoldDB" id="A0A7C2ZPM1"/>
<reference evidence="7" key="1">
    <citation type="journal article" date="2020" name="mSystems">
        <title>Genome- and Community-Level Interaction Insights into Carbon Utilization and Element Cycling Functions of Hydrothermarchaeota in Hydrothermal Sediment.</title>
        <authorList>
            <person name="Zhou Z."/>
            <person name="Liu Y."/>
            <person name="Xu W."/>
            <person name="Pan J."/>
            <person name="Luo Z.H."/>
            <person name="Li M."/>
        </authorList>
    </citation>
    <scope>NUCLEOTIDE SEQUENCE [LARGE SCALE GENOMIC DNA]</scope>
    <source>
        <strain evidence="7">SpSt-16</strain>
    </source>
</reference>
<gene>
    <name evidence="7" type="ORF">ENO77_03935</name>
</gene>
<dbReference type="GO" id="GO:0051539">
    <property type="term" value="F:4 iron, 4 sulfur cluster binding"/>
    <property type="evidence" value="ECO:0007669"/>
    <property type="project" value="UniProtKB-KW"/>
</dbReference>
<evidence type="ECO:0000256" key="3">
    <source>
        <dbReference type="ARBA" id="ARBA00023002"/>
    </source>
</evidence>
<dbReference type="PANTHER" id="PTHR43255:SF1">
    <property type="entry name" value="IRON-SULFUR-BINDING OXIDOREDUCTASE FADF-RELATED"/>
    <property type="match status" value="1"/>
</dbReference>
<evidence type="ECO:0000256" key="1">
    <source>
        <dbReference type="ARBA" id="ARBA00022485"/>
    </source>
</evidence>
<keyword evidence="4" id="KW-0408">Iron</keyword>
<sequence length="409" mass="46837">MTSTPSTNKERVIWRYPALRKRNLREMYDLAILCNKCKYCRFVFTPDARDHRFVNQCPRGETFGFASYYAEGTVEIARGIIEGRLGWSKTIEHILYTCTDCAHCEFWCENAMRVYPLTIMEIMKEHYVKEVGLPEYWKPIVENLKKFRNPFGEPVEKRGSWVPPGVSLPRSASVMLFVGDAYSYRVQHVAQAALRILSRLGVEAGYLYEEEWHSGYLLFRAGLYEDGLEFLEHNIKALEKAGAKTVVFLDAHDYRTFVKETKDAGIELPFEVKFFTDFVLPLLQKDSSRLRKLGIKAVYHDPCNLTRHVMPFPVWDSPREILKLIGVEVVEMFRNRLNTYCCGAGGGVMFTFPELNAVTAKRRVEEAAAVGGQYIVTACPYCVQSFKSVAKESGMGVYDVIELLDKALI</sequence>